<accession>A0A132TVX7</accession>
<evidence type="ECO:0000313" key="3">
    <source>
        <dbReference type="Proteomes" id="UP000070475"/>
    </source>
</evidence>
<protein>
    <recommendedName>
        <fullName evidence="1">Glycosyl hydrolase family 92 domain-containing protein</fullName>
    </recommendedName>
</protein>
<dbReference type="AlphaFoldDB" id="A0A132TVX7"/>
<evidence type="ECO:0000259" key="1">
    <source>
        <dbReference type="Pfam" id="PF07971"/>
    </source>
</evidence>
<dbReference type="Gene3D" id="3.30.2080.10">
    <property type="entry name" value="GH92 mannosidase domain"/>
    <property type="match status" value="1"/>
</dbReference>
<reference evidence="2 3" key="1">
    <citation type="submission" date="2015-08" db="EMBL/GenBank/DDBJ databases">
        <title>Genomes of Paenibacillus riograndensis.</title>
        <authorList>
            <person name="Sant'Anna F.H."/>
            <person name="Souza R."/>
            <person name="Ambrosini A."/>
            <person name="Bach E."/>
            <person name="Fernandes G."/>
            <person name="Balsanelli E."/>
            <person name="Baura V.A."/>
            <person name="Pedrosa F.O."/>
            <person name="Souza E.M."/>
            <person name="Passaglia L."/>
        </authorList>
    </citation>
    <scope>NUCLEOTIDE SEQUENCE [LARGE SCALE GENOMIC DNA]</scope>
    <source>
        <strain evidence="2 3">CAS34</strain>
    </source>
</reference>
<dbReference type="Pfam" id="PF07971">
    <property type="entry name" value="Glyco_hydro_92"/>
    <property type="match status" value="1"/>
</dbReference>
<comment type="caution">
    <text evidence="2">The sequence shown here is derived from an EMBL/GenBank/DDBJ whole genome shotgun (WGS) entry which is preliminary data.</text>
</comment>
<evidence type="ECO:0000313" key="2">
    <source>
        <dbReference type="EMBL" id="KWX75491.1"/>
    </source>
</evidence>
<keyword evidence="3" id="KW-1185">Reference proteome</keyword>
<dbReference type="PATRIC" id="fig|483937.3.peg.1249"/>
<gene>
    <name evidence="2" type="ORF">AMQ84_17885</name>
</gene>
<feature type="domain" description="Glycosyl hydrolase family 92" evidence="1">
    <location>
        <begin position="52"/>
        <end position="124"/>
    </location>
</feature>
<dbReference type="Proteomes" id="UP000070475">
    <property type="component" value="Unassembled WGS sequence"/>
</dbReference>
<organism evidence="2 3">
    <name type="scientific">Paenibacillus riograndensis</name>
    <dbReference type="NCBI Taxonomy" id="483937"/>
    <lineage>
        <taxon>Bacteria</taxon>
        <taxon>Bacillati</taxon>
        <taxon>Bacillota</taxon>
        <taxon>Bacilli</taxon>
        <taxon>Bacillales</taxon>
        <taxon>Paenibacillaceae</taxon>
        <taxon>Paenibacillus</taxon>
        <taxon>Paenibacillus sonchi group</taxon>
    </lineage>
</organism>
<name>A0A132TVX7_9BACL</name>
<sequence>MPDGFIFIRFLQVSKSITEKKKEIEDTVIAKESTDKMRSGSRLSESGKKSYRFFDEGHYYSKETLLHIPYLYIYTGRPDRAADRVRECLETYFRVVRDGLGDNEDMGCQSAFFICSSMGLYPWEINRPS</sequence>
<dbReference type="InterPro" id="IPR012939">
    <property type="entry name" value="Glyco_hydro_92"/>
</dbReference>
<proteinExistence type="predicted"/>
<dbReference type="EMBL" id="LIRB01000135">
    <property type="protein sequence ID" value="KWX75491.1"/>
    <property type="molecule type" value="Genomic_DNA"/>
</dbReference>